<name>A0ABQ0Z735_9HYPH</name>
<organism evidence="2 3">
    <name type="scientific">Rhizobium dioscoreae</name>
    <dbReference type="NCBI Taxonomy" id="2653122"/>
    <lineage>
        <taxon>Bacteria</taxon>
        <taxon>Pseudomonadati</taxon>
        <taxon>Pseudomonadota</taxon>
        <taxon>Alphaproteobacteria</taxon>
        <taxon>Hyphomicrobiales</taxon>
        <taxon>Rhizobiaceae</taxon>
        <taxon>Rhizobium/Agrobacterium group</taxon>
        <taxon>Rhizobium</taxon>
    </lineage>
</organism>
<feature type="chain" id="PRO_5045904040" evidence="1">
    <location>
        <begin position="30"/>
        <end position="174"/>
    </location>
</feature>
<sequence length="174" mass="18079">MQIARMKRLNDTKSVLGAALVLVASFCQIATECRAETAYVAQIPVNVTTTVQLGNLPPQQQQQYHSSSSHLAAGMAATPEAILVPRGNNLARTLEIGTRNSVYHLQSGTGNSSTAGIIGNYGNINVLQGGNNLKSNVVLLNGAGLNVSVLQPAGSAPVNVLIARLPGGGLLIKR</sequence>
<comment type="caution">
    <text evidence="2">The sequence shown here is derived from an EMBL/GenBank/DDBJ whole genome shotgun (WGS) entry which is preliminary data.</text>
</comment>
<keyword evidence="3" id="KW-1185">Reference proteome</keyword>
<accession>A0ABQ0Z735</accession>
<reference evidence="2 3" key="1">
    <citation type="journal article" date="2020" name="Genome Biol. Evol.">
        <title>Rhizobium dioscoreae sp. nov., a plant growth-promoting bacterium isolated from yam (Dioscorea species).</title>
        <authorList>
            <person name="Ouyabe M."/>
            <person name="Tanaka N."/>
            <person name="Shiwa Y."/>
            <person name="Fujita N."/>
            <person name="Kikuno H."/>
            <person name="Babil P."/>
            <person name="Shiwachi H."/>
        </authorList>
    </citation>
    <scope>NUCLEOTIDE SEQUENCE [LARGE SCALE GENOMIC DNA]</scope>
    <source>
        <strain evidence="2 3">S-93</strain>
    </source>
</reference>
<keyword evidence="1" id="KW-0732">Signal</keyword>
<evidence type="ECO:0000313" key="3">
    <source>
        <dbReference type="Proteomes" id="UP000390335"/>
    </source>
</evidence>
<dbReference type="Proteomes" id="UP000390335">
    <property type="component" value="Unassembled WGS sequence"/>
</dbReference>
<gene>
    <name evidence="2" type="ORF">RsS93_37550</name>
</gene>
<dbReference type="RefSeq" id="WP_152095118.1">
    <property type="nucleotide sequence ID" value="NZ_BLAI01000001.1"/>
</dbReference>
<protein>
    <submittedName>
        <fullName evidence="2">Uncharacterized protein</fullName>
    </submittedName>
</protein>
<proteinExistence type="predicted"/>
<dbReference type="EMBL" id="BLAJ01000004">
    <property type="protein sequence ID" value="GES51141.1"/>
    <property type="molecule type" value="Genomic_DNA"/>
</dbReference>
<feature type="signal peptide" evidence="1">
    <location>
        <begin position="1"/>
        <end position="29"/>
    </location>
</feature>
<evidence type="ECO:0000313" key="2">
    <source>
        <dbReference type="EMBL" id="GES51141.1"/>
    </source>
</evidence>
<evidence type="ECO:0000256" key="1">
    <source>
        <dbReference type="SAM" id="SignalP"/>
    </source>
</evidence>